<evidence type="ECO:0000313" key="4">
    <source>
        <dbReference type="Proteomes" id="UP001235303"/>
    </source>
</evidence>
<dbReference type="RefSeq" id="WP_283752851.1">
    <property type="nucleotide sequence ID" value="NZ_JAQOSP010000042.1"/>
</dbReference>
<keyword evidence="4" id="KW-1185">Reference proteome</keyword>
<reference evidence="3 4" key="1">
    <citation type="submission" date="2023-01" db="EMBL/GenBank/DDBJ databases">
        <title>Novel diversity within Roseofilum (Cyanobacteria; Desertifilaceae) from marine benthic mats with descriptions of four novel species.</title>
        <authorList>
            <person name="Wang Y."/>
            <person name="Berthold D.E."/>
            <person name="Hu J."/>
            <person name="Lefler F.W."/>
            <person name="Laughinghouse H.D. IV."/>
        </authorList>
    </citation>
    <scope>NUCLEOTIDE SEQUENCE [LARGE SCALE GENOMIC DNA]</scope>
    <source>
        <strain evidence="3 4">BLCC-M154</strain>
    </source>
</reference>
<evidence type="ECO:0000259" key="2">
    <source>
        <dbReference type="SMART" id="SM00422"/>
    </source>
</evidence>
<proteinExistence type="predicted"/>
<dbReference type="Gene3D" id="1.10.1660.10">
    <property type="match status" value="1"/>
</dbReference>
<dbReference type="InterPro" id="IPR009061">
    <property type="entry name" value="DNA-bd_dom_put_sf"/>
</dbReference>
<protein>
    <submittedName>
        <fullName evidence="3">MerR family transcriptional regulator</fullName>
    </submittedName>
</protein>
<dbReference type="Pfam" id="PF13411">
    <property type="entry name" value="MerR_1"/>
    <property type="match status" value="1"/>
</dbReference>
<evidence type="ECO:0000313" key="3">
    <source>
        <dbReference type="EMBL" id="MDJ1169090.1"/>
    </source>
</evidence>
<evidence type="ECO:0000256" key="1">
    <source>
        <dbReference type="SAM" id="MobiDB-lite"/>
    </source>
</evidence>
<dbReference type="EMBL" id="JAQOSP010000042">
    <property type="protein sequence ID" value="MDJ1169090.1"/>
    <property type="molecule type" value="Genomic_DNA"/>
</dbReference>
<accession>A0ABT7AQB6</accession>
<feature type="compositionally biased region" description="Polar residues" evidence="1">
    <location>
        <begin position="148"/>
        <end position="164"/>
    </location>
</feature>
<comment type="caution">
    <text evidence="3">The sequence shown here is derived from an EMBL/GenBank/DDBJ whole genome shotgun (WGS) entry which is preliminary data.</text>
</comment>
<dbReference type="SUPFAM" id="SSF46955">
    <property type="entry name" value="Putative DNA-binding domain"/>
    <property type="match status" value="1"/>
</dbReference>
<feature type="region of interest" description="Disordered" evidence="1">
    <location>
        <begin position="134"/>
        <end position="164"/>
    </location>
</feature>
<dbReference type="Proteomes" id="UP001235303">
    <property type="component" value="Unassembled WGS sequence"/>
</dbReference>
<sequence>MKTLQQLSQEQPLWSLEEFAQVLNELLPQFLPERQSHSRRSREEVNPRLVRHYASQGLLDEPLKQGREARYTYRHLLQMLLIRRLLSEGFGTSALQSFVVAKTNTELESLLQGGVQLSLEPANPALAFLQQVKGRSPTAPAHPPANQRRISPPSQNIPRVSEATQPIPEDWKHLEILPGLEIHLRSDVTLPTSPQEQENLVQAIIQALLALRYP</sequence>
<gene>
    <name evidence="3" type="ORF">PMG71_06590</name>
</gene>
<organism evidence="3 4">
    <name type="scientific">Roseofilum acuticapitatum BLCC-M154</name>
    <dbReference type="NCBI Taxonomy" id="3022444"/>
    <lineage>
        <taxon>Bacteria</taxon>
        <taxon>Bacillati</taxon>
        <taxon>Cyanobacteriota</taxon>
        <taxon>Cyanophyceae</taxon>
        <taxon>Desertifilales</taxon>
        <taxon>Desertifilaceae</taxon>
        <taxon>Roseofilum</taxon>
        <taxon>Roseofilum acuticapitatum</taxon>
    </lineage>
</organism>
<feature type="domain" description="HTH merR-type" evidence="2">
    <location>
        <begin position="14"/>
        <end position="102"/>
    </location>
</feature>
<dbReference type="SMART" id="SM00422">
    <property type="entry name" value="HTH_MERR"/>
    <property type="match status" value="1"/>
</dbReference>
<dbReference type="InterPro" id="IPR000551">
    <property type="entry name" value="MerR-type_HTH_dom"/>
</dbReference>
<name>A0ABT7AQB6_9CYAN</name>